<dbReference type="EMBL" id="APAU02000240">
    <property type="protein sequence ID" value="EUB54541.1"/>
    <property type="molecule type" value="Genomic_DNA"/>
</dbReference>
<keyword evidence="2" id="KW-1185">Reference proteome</keyword>
<dbReference type="RefSeq" id="XP_024345737.1">
    <property type="nucleotide sequence ID" value="XM_024499858.1"/>
</dbReference>
<sequence length="37" mass="4136">MNLLHQNPGFLASTTPTSFDVKKVLSFTALSRAYMTF</sequence>
<dbReference type="GeneID" id="36346324"/>
<name>W6U1Y7_ECHGR</name>
<dbReference type="AlphaFoldDB" id="W6U1Y7"/>
<dbReference type="Proteomes" id="UP000019149">
    <property type="component" value="Unassembled WGS sequence"/>
</dbReference>
<evidence type="ECO:0000313" key="2">
    <source>
        <dbReference type="Proteomes" id="UP000019149"/>
    </source>
</evidence>
<dbReference type="CTD" id="36346324"/>
<gene>
    <name evidence="1" type="ORF">EGR_10609</name>
</gene>
<reference evidence="1 2" key="1">
    <citation type="journal article" date="2013" name="Nat. Genet.">
        <title>The genome of the hydatid tapeworm Echinococcus granulosus.</title>
        <authorList>
            <person name="Zheng H."/>
            <person name="Zhang W."/>
            <person name="Zhang L."/>
            <person name="Zhang Z."/>
            <person name="Li J."/>
            <person name="Lu G."/>
            <person name="Zhu Y."/>
            <person name="Wang Y."/>
            <person name="Huang Y."/>
            <person name="Liu J."/>
            <person name="Kang H."/>
            <person name="Chen J."/>
            <person name="Wang L."/>
            <person name="Chen A."/>
            <person name="Yu S."/>
            <person name="Gao Z."/>
            <person name="Jin L."/>
            <person name="Gu W."/>
            <person name="Wang Z."/>
            <person name="Zhao L."/>
            <person name="Shi B."/>
            <person name="Wen H."/>
            <person name="Lin R."/>
            <person name="Jones M.K."/>
            <person name="Brejova B."/>
            <person name="Vinar T."/>
            <person name="Zhao G."/>
            <person name="McManus D.P."/>
            <person name="Chen Z."/>
            <person name="Zhou Y."/>
            <person name="Wang S."/>
        </authorList>
    </citation>
    <scope>NUCLEOTIDE SEQUENCE [LARGE SCALE GENOMIC DNA]</scope>
</reference>
<accession>W6U1Y7</accession>
<organism evidence="1 2">
    <name type="scientific">Echinococcus granulosus</name>
    <name type="common">Hydatid tapeworm</name>
    <dbReference type="NCBI Taxonomy" id="6210"/>
    <lineage>
        <taxon>Eukaryota</taxon>
        <taxon>Metazoa</taxon>
        <taxon>Spiralia</taxon>
        <taxon>Lophotrochozoa</taxon>
        <taxon>Platyhelminthes</taxon>
        <taxon>Cestoda</taxon>
        <taxon>Eucestoda</taxon>
        <taxon>Cyclophyllidea</taxon>
        <taxon>Taeniidae</taxon>
        <taxon>Echinococcus</taxon>
        <taxon>Echinococcus granulosus group</taxon>
    </lineage>
</organism>
<proteinExistence type="predicted"/>
<protein>
    <submittedName>
        <fullName evidence="1">Uncharacterized protein</fullName>
    </submittedName>
</protein>
<evidence type="ECO:0000313" key="1">
    <source>
        <dbReference type="EMBL" id="EUB54541.1"/>
    </source>
</evidence>
<comment type="caution">
    <text evidence="1">The sequence shown here is derived from an EMBL/GenBank/DDBJ whole genome shotgun (WGS) entry which is preliminary data.</text>
</comment>
<dbReference type="KEGG" id="egl:EGR_10609"/>